<sequence length="1305" mass="144591">MALQTSVLRHGEWVTETIDLQAVLKGNSSPAAKPPQERVARLPGCGILTKTAIESPVAHWILPARLRSSQHMDVAIVGDHYVQVSEMCENGQLRDIVRKTDFGSRIRNAKVIGSIPEKGKDFEEKEDDDVVIKTEKDPFDLDDSDGDDLDVAMDGTNAHRPTASSGGSLARLPPQQLLVVLESGDCVFLFVRTGIADRYEFVTTRYESLGKRIIQPGFHAAVDPSSRYVALGCTEGLFVVHELESSQELSRSYARNEPLRFIKSSRPRAVQGVIHKMEFLFPRPEDDYHIILLLIVVRNDKSRMVTYEWEAGDSLAEVLAEEKRGQPLPPQHQMPLLIVPLTVHSAFFAISASRIGVCRDALDLPVEFDDFLMEVHETSRFHHGLGEPLWAAWTRPYRLATYNTTRDNIYLAREDGVVMFLDIDSENILGASVEIGKFDCNIGTSFCSLFDKFSDILIMGGDSGPSTIWKIGPRQPNIQLGTIPNWSPVADFVTSDEFAYSNRLVGTKENKLVPWKDRLPGTYTKPDRIFATSGRGVTGAITEFRYGLRANIGLDIDFETPVKQSWIFPIQSDDASLGFHLLVSFVDRSAAFHLSRDLAQASELESEAAPYDLASQTVAAAQLPGGVVVQVTEHSLVIHSRDRSLRHRHADLFHEPQMIAADACIQDTLVAVSAHVGSLFWIHLLQIGNDGLVRVISSSQQTEDTIPVVFGTRGGDVVTLVLNRSGKPVVMNFDKVGLTATHVALIDDNTTTKKSPLVVCDGRVSLLADFDARRALFRSMHMVWVVDAADFSKASPLISAVSVLPEALPGNHGKTQLLFSARSRVMLAELHPQPGPVHRSLPVGGTPTKVIYSHILNCLIVALRDLEDRTTLNFLDPDTGDNLSAPTDKSDNPVEFVSGLGRVGDQIYGLSEWRYEREGDEWAYLLVATKEGRLLVLSAQATEVGGTGGQRPKIRYWTRYKRSRFSEPVYSVVGWNSNLFYCVGTTVYWDQLDLTEKKLKLQGTYGLNSFATSLRIVNRKVVALKDRESFEIIDIAGGSAGDMFSHHSDPESRSAADMIEVGAGGAADGELGPQILLVCDQSCGVAGLWVPWQQPGRDCTVLFEADLPASVRRLARGRTRPCWQQARRDVRYGLLPSTADAAEILGVCIDGSVQHFTLLSMPIWRVLRLVQNLALVSPTLYPFTFEHAEADFDAEPEADRRAGMQVDGDMLQRCLDKRALEELFVERAHAARLATFLDKLDDGQWTTGFRKHAHNAEGGEEGRKDDDNNAEDDEEEEEGALSEETKSKYLALLYDILEYFLAPVM</sequence>
<evidence type="ECO:0000259" key="2">
    <source>
        <dbReference type="Pfam" id="PF10433"/>
    </source>
</evidence>
<comment type="caution">
    <text evidence="3">The sequence shown here is derived from an EMBL/GenBank/DDBJ whole genome shotgun (WGS) entry which is preliminary data.</text>
</comment>
<name>A0A162IBK1_9HYPO</name>
<dbReference type="Gene3D" id="2.130.10.10">
    <property type="entry name" value="YVTN repeat-like/Quinoprotein amine dehydrogenase"/>
    <property type="match status" value="2"/>
</dbReference>
<proteinExistence type="predicted"/>
<dbReference type="Pfam" id="PF10433">
    <property type="entry name" value="Beta-prop_RSE1_1st"/>
    <property type="match status" value="1"/>
</dbReference>
<dbReference type="PANTHER" id="PTHR10644">
    <property type="entry name" value="DNA REPAIR/RNA PROCESSING CPSF FAMILY"/>
    <property type="match status" value="1"/>
</dbReference>
<protein>
    <submittedName>
        <fullName evidence="3">Thermotolerance protein</fullName>
    </submittedName>
</protein>
<feature type="region of interest" description="Disordered" evidence="1">
    <location>
        <begin position="1252"/>
        <end position="1283"/>
    </location>
</feature>
<evidence type="ECO:0000313" key="4">
    <source>
        <dbReference type="Proteomes" id="UP000076874"/>
    </source>
</evidence>
<dbReference type="InterPro" id="IPR015943">
    <property type="entry name" value="WD40/YVTN_repeat-like_dom_sf"/>
</dbReference>
<dbReference type="InterPro" id="IPR050358">
    <property type="entry name" value="RSE1/DDB1/CFT1"/>
</dbReference>
<keyword evidence="4" id="KW-1185">Reference proteome</keyword>
<gene>
    <name evidence="3" type="ORF">SPI_08676</name>
</gene>
<organism evidence="3 4">
    <name type="scientific">Niveomyces insectorum RCEF 264</name>
    <dbReference type="NCBI Taxonomy" id="1081102"/>
    <lineage>
        <taxon>Eukaryota</taxon>
        <taxon>Fungi</taxon>
        <taxon>Dikarya</taxon>
        <taxon>Ascomycota</taxon>
        <taxon>Pezizomycotina</taxon>
        <taxon>Sordariomycetes</taxon>
        <taxon>Hypocreomycetidae</taxon>
        <taxon>Hypocreales</taxon>
        <taxon>Cordycipitaceae</taxon>
        <taxon>Niveomyces</taxon>
    </lineage>
</organism>
<evidence type="ECO:0000313" key="3">
    <source>
        <dbReference type="EMBL" id="OAA54805.1"/>
    </source>
</evidence>
<feature type="compositionally biased region" description="Basic and acidic residues" evidence="1">
    <location>
        <begin position="1254"/>
        <end position="1267"/>
    </location>
</feature>
<dbReference type="InterPro" id="IPR018846">
    <property type="entry name" value="Beta-prop_RSE1/DDB1/CPSF1_1st"/>
</dbReference>
<dbReference type="Proteomes" id="UP000076874">
    <property type="component" value="Unassembled WGS sequence"/>
</dbReference>
<evidence type="ECO:0000256" key="1">
    <source>
        <dbReference type="SAM" id="MobiDB-lite"/>
    </source>
</evidence>
<feature type="compositionally biased region" description="Acidic residues" evidence="1">
    <location>
        <begin position="1268"/>
        <end position="1281"/>
    </location>
</feature>
<dbReference type="STRING" id="1081102.A0A162IBK1"/>
<dbReference type="OrthoDB" id="20774at2759"/>
<reference evidence="3 4" key="1">
    <citation type="journal article" date="2016" name="Genome Biol. Evol.">
        <title>Divergent and convergent evolution of fungal pathogenicity.</title>
        <authorList>
            <person name="Shang Y."/>
            <person name="Xiao G."/>
            <person name="Zheng P."/>
            <person name="Cen K."/>
            <person name="Zhan S."/>
            <person name="Wang C."/>
        </authorList>
    </citation>
    <scope>NUCLEOTIDE SEQUENCE [LARGE SCALE GENOMIC DNA]</scope>
    <source>
        <strain evidence="3 4">RCEF 264</strain>
    </source>
</reference>
<accession>A0A162IBK1</accession>
<feature type="domain" description="RSE1/DDB1/CPSF1 first beta-propeller" evidence="2">
    <location>
        <begin position="59"/>
        <end position="475"/>
    </location>
</feature>
<dbReference type="EMBL" id="AZHD01000022">
    <property type="protein sequence ID" value="OAA54805.1"/>
    <property type="molecule type" value="Genomic_DNA"/>
</dbReference>